<reference evidence="9" key="1">
    <citation type="journal article" date="2020" name="mSystems">
        <title>Genome- and Community-Level Interaction Insights into Carbon Utilization and Element Cycling Functions of Hydrothermarchaeota in Hydrothermal Sediment.</title>
        <authorList>
            <person name="Zhou Z."/>
            <person name="Liu Y."/>
            <person name="Xu W."/>
            <person name="Pan J."/>
            <person name="Luo Z.H."/>
            <person name="Li M."/>
        </authorList>
    </citation>
    <scope>NUCLEOTIDE SEQUENCE [LARGE SCALE GENOMIC DNA]</scope>
    <source>
        <strain evidence="9">HyVt-505</strain>
    </source>
</reference>
<evidence type="ECO:0000256" key="7">
    <source>
        <dbReference type="SAM" id="Phobius"/>
    </source>
</evidence>
<feature type="coiled-coil region" evidence="6">
    <location>
        <begin position="117"/>
        <end position="213"/>
    </location>
</feature>
<dbReference type="NCBIfam" id="TIGR04211">
    <property type="entry name" value="SH3_and_anchor"/>
    <property type="match status" value="1"/>
</dbReference>
<dbReference type="InterPro" id="IPR003646">
    <property type="entry name" value="SH3-like_bac-type"/>
</dbReference>
<keyword evidence="3" id="KW-0732">Signal</keyword>
<name>A0A832J5L2_9GAMM</name>
<dbReference type="Pfam" id="PF08239">
    <property type="entry name" value="SH3_3"/>
    <property type="match status" value="1"/>
</dbReference>
<keyword evidence="2 7" id="KW-0812">Transmembrane</keyword>
<proteinExistence type="predicted"/>
<protein>
    <submittedName>
        <fullName evidence="9">TIGR04211 family SH3 domain-containing protein</fullName>
    </submittedName>
</protein>
<dbReference type="GO" id="GO:0016020">
    <property type="term" value="C:membrane"/>
    <property type="evidence" value="ECO:0007669"/>
    <property type="project" value="UniProtKB-SubCell"/>
</dbReference>
<evidence type="ECO:0000256" key="4">
    <source>
        <dbReference type="ARBA" id="ARBA00022989"/>
    </source>
</evidence>
<dbReference type="Gene3D" id="2.30.30.40">
    <property type="entry name" value="SH3 Domains"/>
    <property type="match status" value="1"/>
</dbReference>
<dbReference type="PIRSF" id="PIRSF006158">
    <property type="entry name" value="UCP006158_SH3"/>
    <property type="match status" value="1"/>
</dbReference>
<evidence type="ECO:0000256" key="5">
    <source>
        <dbReference type="ARBA" id="ARBA00023136"/>
    </source>
</evidence>
<comment type="subcellular location">
    <subcellularLocation>
        <location evidence="1">Membrane</location>
        <topology evidence="1">Single-pass membrane protein</topology>
    </subcellularLocation>
</comment>
<feature type="domain" description="SH3b" evidence="8">
    <location>
        <begin position="45"/>
        <end position="111"/>
    </location>
</feature>
<keyword evidence="5 7" id="KW-0472">Membrane</keyword>
<dbReference type="PROSITE" id="PS51781">
    <property type="entry name" value="SH3B"/>
    <property type="match status" value="1"/>
</dbReference>
<evidence type="ECO:0000259" key="8">
    <source>
        <dbReference type="PROSITE" id="PS51781"/>
    </source>
</evidence>
<evidence type="ECO:0000256" key="3">
    <source>
        <dbReference type="ARBA" id="ARBA00022729"/>
    </source>
</evidence>
<gene>
    <name evidence="9" type="ORF">ENJ65_00320</name>
</gene>
<dbReference type="Proteomes" id="UP000885832">
    <property type="component" value="Unassembled WGS sequence"/>
</dbReference>
<feature type="transmembrane region" description="Helical" evidence="7">
    <location>
        <begin position="215"/>
        <end position="233"/>
    </location>
</feature>
<dbReference type="AlphaFoldDB" id="A0A832J5L2"/>
<evidence type="ECO:0000256" key="6">
    <source>
        <dbReference type="SAM" id="Coils"/>
    </source>
</evidence>
<dbReference type="EMBL" id="DRNF01000021">
    <property type="protein sequence ID" value="HHJ80056.1"/>
    <property type="molecule type" value="Genomic_DNA"/>
</dbReference>
<organism evidence="9">
    <name type="scientific">Candidatus Tenderia electrophaga</name>
    <dbReference type="NCBI Taxonomy" id="1748243"/>
    <lineage>
        <taxon>Bacteria</taxon>
        <taxon>Pseudomonadati</taxon>
        <taxon>Pseudomonadota</taxon>
        <taxon>Gammaproteobacteria</taxon>
        <taxon>Candidatus Tenderiales</taxon>
        <taxon>Candidatus Tenderiaceae</taxon>
        <taxon>Candidatus Tenderia</taxon>
    </lineage>
</organism>
<dbReference type="SMART" id="SM00287">
    <property type="entry name" value="SH3b"/>
    <property type="match status" value="1"/>
</dbReference>
<comment type="caution">
    <text evidence="9">The sequence shown here is derived from an EMBL/GenBank/DDBJ whole genome shotgun (WGS) entry which is preliminary data.</text>
</comment>
<accession>A0A832J5L2</accession>
<evidence type="ECO:0000256" key="1">
    <source>
        <dbReference type="ARBA" id="ARBA00004167"/>
    </source>
</evidence>
<sequence length="245" mass="27563">MAVCRYNRLINNNFRYWWVMKFSQISMAVVASLGLLLAVEALAAGSTRYVNDELIITLRAGQGSEYKILKSLPSGTRLELLEEGDGTDFSRVRTEAGTEGWVRSWYLSKTPTAKLLLADAIRKAESLEAENKALRASSSSSNKTNQELTQQLEQFKADNATLLKDNTRLKDIASRPIELESENRRLTAEISRIKQENETLADENNQLRQSSVQKWFMAGSGVLVVGIIFGLILPRLRRNRASGWH</sequence>
<keyword evidence="4 7" id="KW-1133">Transmembrane helix</keyword>
<evidence type="ECO:0000256" key="2">
    <source>
        <dbReference type="ARBA" id="ARBA00022692"/>
    </source>
</evidence>
<evidence type="ECO:0000313" key="9">
    <source>
        <dbReference type="EMBL" id="HHJ80056.1"/>
    </source>
</evidence>
<keyword evidence="6" id="KW-0175">Coiled coil</keyword>
<dbReference type="InterPro" id="IPR016476">
    <property type="entry name" value="SH3_dom_pro"/>
</dbReference>